<protein>
    <submittedName>
        <fullName evidence="2">Uncharacterized protein</fullName>
    </submittedName>
</protein>
<keyword evidence="3" id="KW-1185">Reference proteome</keyword>
<evidence type="ECO:0000313" key="3">
    <source>
        <dbReference type="Proteomes" id="UP000010121"/>
    </source>
</evidence>
<feature type="transmembrane region" description="Helical" evidence="1">
    <location>
        <begin position="47"/>
        <end position="67"/>
    </location>
</feature>
<keyword evidence="1" id="KW-0812">Transmembrane</keyword>
<reference evidence="2 3" key="1">
    <citation type="submission" date="2009-08" db="EMBL/GenBank/DDBJ databases">
        <title>The draft genome of Rhodobacter sp. SW2.</title>
        <authorList>
            <consortium name="US DOE Joint Genome Institute (JGI-PGF)"/>
            <person name="Lucas S."/>
            <person name="Copeland A."/>
            <person name="Lapidus A."/>
            <person name="Glavina del Rio T."/>
            <person name="Tice H."/>
            <person name="Bruce D."/>
            <person name="Goodwin L."/>
            <person name="Pitluck S."/>
            <person name="Larimer F."/>
            <person name="Land M.L."/>
            <person name="Hauser L."/>
            <person name="Emerson D."/>
        </authorList>
    </citation>
    <scope>NUCLEOTIDE SEQUENCE [LARGE SCALE GENOMIC DNA]</scope>
    <source>
        <strain evidence="2 3">SW2</strain>
    </source>
</reference>
<keyword evidence="1" id="KW-1133">Transmembrane helix</keyword>
<dbReference type="RefSeq" id="WP_008031733.1">
    <property type="nucleotide sequence ID" value="NZ_ACYY01000019.1"/>
</dbReference>
<proteinExistence type="predicted"/>
<gene>
    <name evidence="2" type="ORF">Rsw2DRAFT_2633</name>
</gene>
<evidence type="ECO:0000313" key="2">
    <source>
        <dbReference type="EMBL" id="EEW24453.1"/>
    </source>
</evidence>
<dbReference type="STRING" id="371731.Rsw2DRAFT_2633"/>
<comment type="caution">
    <text evidence="2">The sequence shown here is derived from an EMBL/GenBank/DDBJ whole genome shotgun (WGS) entry which is preliminary data.</text>
</comment>
<keyword evidence="1" id="KW-0472">Membrane</keyword>
<dbReference type="OrthoDB" id="7866534at2"/>
<name>C8S3K5_9RHOB</name>
<organism evidence="2 3">
    <name type="scientific">Rhodobacter ferrooxidans</name>
    <dbReference type="NCBI Taxonomy" id="371731"/>
    <lineage>
        <taxon>Bacteria</taxon>
        <taxon>Pseudomonadati</taxon>
        <taxon>Pseudomonadota</taxon>
        <taxon>Alphaproteobacteria</taxon>
        <taxon>Rhodobacterales</taxon>
        <taxon>Rhodobacter group</taxon>
        <taxon>Rhodobacter</taxon>
    </lineage>
</organism>
<sequence length="117" mass="12736">MADPNLADFYGRVKRIEKARAKGFGFEAAGTLGRSYYMRKARKRLPVLRSLMVVMACGFGLKGAIYYQVGGGVYDQRVESLMQGEGFDRLGGALMQADPVTLFISEKIGAAVTSVDT</sequence>
<evidence type="ECO:0000256" key="1">
    <source>
        <dbReference type="SAM" id="Phobius"/>
    </source>
</evidence>
<dbReference type="Proteomes" id="UP000010121">
    <property type="component" value="Unassembled WGS sequence"/>
</dbReference>
<dbReference type="eggNOG" id="ENOG5031BA7">
    <property type="taxonomic scope" value="Bacteria"/>
</dbReference>
<accession>C8S3K5</accession>
<dbReference type="AlphaFoldDB" id="C8S3K5"/>
<dbReference type="EMBL" id="ACYY01000019">
    <property type="protein sequence ID" value="EEW24453.1"/>
    <property type="molecule type" value="Genomic_DNA"/>
</dbReference>